<accession>A0ABS5LIH3</accession>
<reference evidence="1 2" key="1">
    <citation type="submission" date="2021-04" db="EMBL/GenBank/DDBJ databases">
        <title>Metabacillus sp. strain KIGAM252 whole genome sequence.</title>
        <authorList>
            <person name="Seo M.-J."/>
            <person name="Cho E.-S."/>
            <person name="Hwang C.Y."/>
            <person name="Yoon D.J."/>
        </authorList>
    </citation>
    <scope>NUCLEOTIDE SEQUENCE [LARGE SCALE GENOMIC DNA]</scope>
    <source>
        <strain evidence="1 2">KIGAM252</strain>
    </source>
</reference>
<evidence type="ECO:0000313" key="2">
    <source>
        <dbReference type="Proteomes" id="UP000682403"/>
    </source>
</evidence>
<dbReference type="InterPro" id="IPR014931">
    <property type="entry name" value="DUF1805"/>
</dbReference>
<sequence length="100" mass="10866">MVTISPIVIDGHMFTAVTVKLPKTNFMAISSEKGYIACGALDVALLNDQLKDREIIAGRAVGVRTIDQLLHAPLESITFEAQRFGIHAGMTGRDALLRMI</sequence>
<proteinExistence type="predicted"/>
<protein>
    <submittedName>
        <fullName evidence="1">DUF1805 domain-containing protein</fullName>
    </submittedName>
</protein>
<dbReference type="Gene3D" id="3.30.1980.10">
    <property type="entry name" value="Hypothetical protein YunC"/>
    <property type="match status" value="1"/>
</dbReference>
<dbReference type="Pfam" id="PF08827">
    <property type="entry name" value="DUF1805"/>
    <property type="match status" value="1"/>
</dbReference>
<gene>
    <name evidence="1" type="ORF">J9317_16840</name>
</gene>
<dbReference type="EMBL" id="JAGVRK010000001">
    <property type="protein sequence ID" value="MBS2970416.1"/>
    <property type="molecule type" value="Genomic_DNA"/>
</dbReference>
<keyword evidence="2" id="KW-1185">Reference proteome</keyword>
<name>A0ABS5LIH3_9BACI</name>
<comment type="caution">
    <text evidence="1">The sequence shown here is derived from an EMBL/GenBank/DDBJ whole genome shotgun (WGS) entry which is preliminary data.</text>
</comment>
<evidence type="ECO:0000313" key="1">
    <source>
        <dbReference type="EMBL" id="MBS2970416.1"/>
    </source>
</evidence>
<dbReference type="InterPro" id="IPR036493">
    <property type="entry name" value="YunC_sf"/>
</dbReference>
<dbReference type="Proteomes" id="UP000682403">
    <property type="component" value="Unassembled WGS sequence"/>
</dbReference>
<dbReference type="SUPFAM" id="SSF102891">
    <property type="entry name" value="Hypothetical protein Ta1206"/>
    <property type="match status" value="1"/>
</dbReference>
<organism evidence="1 2">
    <name type="scientific">Metabacillus flavus</name>
    <dbReference type="NCBI Taxonomy" id="2823519"/>
    <lineage>
        <taxon>Bacteria</taxon>
        <taxon>Bacillati</taxon>
        <taxon>Bacillota</taxon>
        <taxon>Bacilli</taxon>
        <taxon>Bacillales</taxon>
        <taxon>Bacillaceae</taxon>
        <taxon>Metabacillus</taxon>
    </lineage>
</organism>
<dbReference type="RefSeq" id="WP_211560639.1">
    <property type="nucleotide sequence ID" value="NZ_JAGVRK010000001.1"/>
</dbReference>